<feature type="transmembrane region" description="Helical" evidence="8">
    <location>
        <begin position="353"/>
        <end position="370"/>
    </location>
</feature>
<feature type="transmembrane region" description="Helical" evidence="8">
    <location>
        <begin position="323"/>
        <end position="341"/>
    </location>
</feature>
<dbReference type="EMBL" id="BONY01000124">
    <property type="protein sequence ID" value="GIH11243.1"/>
    <property type="molecule type" value="Genomic_DNA"/>
</dbReference>
<comment type="subcellular location">
    <subcellularLocation>
        <location evidence="1">Cell membrane</location>
        <topology evidence="1">Multi-pass membrane protein</topology>
    </subcellularLocation>
</comment>
<dbReference type="NCBIfam" id="TIGR00711">
    <property type="entry name" value="efflux_EmrB"/>
    <property type="match status" value="1"/>
</dbReference>
<feature type="transmembrane region" description="Helical" evidence="8">
    <location>
        <begin position="124"/>
        <end position="145"/>
    </location>
</feature>
<evidence type="ECO:0000256" key="6">
    <source>
        <dbReference type="ARBA" id="ARBA00022989"/>
    </source>
</evidence>
<feature type="transmembrane region" description="Helical" evidence="8">
    <location>
        <begin position="414"/>
        <end position="438"/>
    </location>
</feature>
<dbReference type="GO" id="GO:0022857">
    <property type="term" value="F:transmembrane transporter activity"/>
    <property type="evidence" value="ECO:0007669"/>
    <property type="project" value="InterPro"/>
</dbReference>
<evidence type="ECO:0000259" key="9">
    <source>
        <dbReference type="PROSITE" id="PS50850"/>
    </source>
</evidence>
<dbReference type="FunFam" id="1.20.1720.10:FF:000004">
    <property type="entry name" value="EmrB/QacA family drug resistance transporter"/>
    <property type="match status" value="1"/>
</dbReference>
<proteinExistence type="inferred from homology"/>
<dbReference type="GO" id="GO:0005886">
    <property type="term" value="C:plasma membrane"/>
    <property type="evidence" value="ECO:0007669"/>
    <property type="project" value="UniProtKB-SubCell"/>
</dbReference>
<evidence type="ECO:0000256" key="2">
    <source>
        <dbReference type="ARBA" id="ARBA00007520"/>
    </source>
</evidence>
<accession>A0A8J3QKU1</accession>
<dbReference type="CDD" id="cd17502">
    <property type="entry name" value="MFS_Azr1_MDR_like"/>
    <property type="match status" value="1"/>
</dbReference>
<dbReference type="PROSITE" id="PS50850">
    <property type="entry name" value="MFS"/>
    <property type="match status" value="1"/>
</dbReference>
<keyword evidence="5 8" id="KW-0812">Transmembrane</keyword>
<dbReference type="SUPFAM" id="SSF103473">
    <property type="entry name" value="MFS general substrate transporter"/>
    <property type="match status" value="1"/>
</dbReference>
<feature type="transmembrane region" description="Helical" evidence="8">
    <location>
        <begin position="220"/>
        <end position="239"/>
    </location>
</feature>
<evidence type="ECO:0000256" key="1">
    <source>
        <dbReference type="ARBA" id="ARBA00004651"/>
    </source>
</evidence>
<dbReference type="InterPro" id="IPR036259">
    <property type="entry name" value="MFS_trans_sf"/>
</dbReference>
<protein>
    <submittedName>
        <fullName evidence="10">MFS transporter</fullName>
    </submittedName>
</protein>
<name>A0A8J3QKU1_9ACTN</name>
<evidence type="ECO:0000256" key="3">
    <source>
        <dbReference type="ARBA" id="ARBA00022448"/>
    </source>
</evidence>
<keyword evidence="11" id="KW-1185">Reference proteome</keyword>
<evidence type="ECO:0000256" key="5">
    <source>
        <dbReference type="ARBA" id="ARBA00022692"/>
    </source>
</evidence>
<keyword evidence="6 8" id="KW-1133">Transmembrane helix</keyword>
<dbReference type="InterPro" id="IPR020846">
    <property type="entry name" value="MFS_dom"/>
</dbReference>
<dbReference type="PANTHER" id="PTHR23501:SF197">
    <property type="entry name" value="COMD"/>
    <property type="match status" value="1"/>
</dbReference>
<feature type="transmembrane region" description="Helical" evidence="8">
    <location>
        <begin position="289"/>
        <end position="311"/>
    </location>
</feature>
<evidence type="ECO:0000256" key="7">
    <source>
        <dbReference type="ARBA" id="ARBA00023136"/>
    </source>
</evidence>
<reference evidence="10" key="1">
    <citation type="submission" date="2021-01" db="EMBL/GenBank/DDBJ databases">
        <title>Whole genome shotgun sequence of Rhizocola hellebori NBRC 109834.</title>
        <authorList>
            <person name="Komaki H."/>
            <person name="Tamura T."/>
        </authorList>
    </citation>
    <scope>NUCLEOTIDE SEQUENCE</scope>
    <source>
        <strain evidence="10">NBRC 109834</strain>
    </source>
</reference>
<comment type="similarity">
    <text evidence="2">Belongs to the major facilitator superfamily. TCR/Tet family.</text>
</comment>
<evidence type="ECO:0000313" key="11">
    <source>
        <dbReference type="Proteomes" id="UP000612899"/>
    </source>
</evidence>
<dbReference type="Proteomes" id="UP000612899">
    <property type="component" value="Unassembled WGS sequence"/>
</dbReference>
<keyword evidence="3" id="KW-0813">Transport</keyword>
<feature type="transmembrane region" description="Helical" evidence="8">
    <location>
        <begin position="89"/>
        <end position="112"/>
    </location>
</feature>
<dbReference type="InterPro" id="IPR004638">
    <property type="entry name" value="EmrB-like"/>
</dbReference>
<dbReference type="PRINTS" id="PR01036">
    <property type="entry name" value="TCRTETB"/>
</dbReference>
<keyword evidence="7 8" id="KW-0472">Membrane</keyword>
<dbReference type="InterPro" id="IPR011701">
    <property type="entry name" value="MFS"/>
</dbReference>
<feature type="transmembrane region" description="Helical" evidence="8">
    <location>
        <begin position="59"/>
        <end position="77"/>
    </location>
</feature>
<gene>
    <name evidence="10" type="ORF">Rhe02_93100</name>
</gene>
<dbReference type="Gene3D" id="1.20.1720.10">
    <property type="entry name" value="Multidrug resistance protein D"/>
    <property type="match status" value="1"/>
</dbReference>
<dbReference type="AlphaFoldDB" id="A0A8J3QKU1"/>
<dbReference type="PANTHER" id="PTHR23501">
    <property type="entry name" value="MAJOR FACILITATOR SUPERFAMILY"/>
    <property type="match status" value="1"/>
</dbReference>
<dbReference type="Gene3D" id="1.20.1250.20">
    <property type="entry name" value="MFS general substrate transporter like domains"/>
    <property type="match status" value="1"/>
</dbReference>
<organism evidence="10 11">
    <name type="scientific">Rhizocola hellebori</name>
    <dbReference type="NCBI Taxonomy" id="1392758"/>
    <lineage>
        <taxon>Bacteria</taxon>
        <taxon>Bacillati</taxon>
        <taxon>Actinomycetota</taxon>
        <taxon>Actinomycetes</taxon>
        <taxon>Micromonosporales</taxon>
        <taxon>Micromonosporaceae</taxon>
        <taxon>Rhizocola</taxon>
    </lineage>
</organism>
<feature type="domain" description="Major facilitator superfamily (MFS) profile" evidence="9">
    <location>
        <begin position="24"/>
        <end position="515"/>
    </location>
</feature>
<feature type="transmembrane region" description="Helical" evidence="8">
    <location>
        <begin position="157"/>
        <end position="175"/>
    </location>
</feature>
<feature type="transmembrane region" description="Helical" evidence="8">
    <location>
        <begin position="23"/>
        <end position="47"/>
    </location>
</feature>
<feature type="transmembrane region" description="Helical" evidence="8">
    <location>
        <begin position="382"/>
        <end position="402"/>
    </location>
</feature>
<feature type="transmembrane region" description="Helical" evidence="8">
    <location>
        <begin position="245"/>
        <end position="268"/>
    </location>
</feature>
<evidence type="ECO:0000256" key="8">
    <source>
        <dbReference type="SAM" id="Phobius"/>
    </source>
</evidence>
<comment type="caution">
    <text evidence="10">The sequence shown here is derived from an EMBL/GenBank/DDBJ whole genome shotgun (WGS) entry which is preliminary data.</text>
</comment>
<feature type="transmembrane region" description="Helical" evidence="8">
    <location>
        <begin position="492"/>
        <end position="510"/>
    </location>
</feature>
<dbReference type="Pfam" id="PF07690">
    <property type="entry name" value="MFS_1"/>
    <property type="match status" value="1"/>
</dbReference>
<evidence type="ECO:0000256" key="4">
    <source>
        <dbReference type="ARBA" id="ARBA00022475"/>
    </source>
</evidence>
<sequence length="528" mass="55711">MTAIASPASPTEAQAPRSNNIRLVLPGIMLAMILAMLDNMVVGTAMPKIIGELGGLSKLSWVVTAYVLGTTVSTPIWGKLGDLYGRKRVFLTSIVLFILGSMLSGAAGEFAAINEQIGPMTQLIIFRAFQGLGAGGLMVGAFALIGDLVPPRERGRYQGMMAGIMALSMIAGPLVGGLITDNASWRWIFYMNIPIAGAAMAILIPFLHLPPKRTEHKIDWLGAATLGVGITAVVLITTWGGNDYAWTSSTILGLGVIAVIAIAAFIAIQRRVAEPILPLNLFKNSNFSLVSGIGFLVGFGLFGAVSFLPLYQQTVQGASATNSGLLLLPMMGGVMVTSIVIGRLITKTGKYRIYPIVGGVIMVLAMLLLTRLDVDTSKGESTIYMVVLGLGMGCLMQTTLLISQNSVEMKDLGVASSTATFARSIGGSLGVALFGAVFTDRMKDDITASLGAPAAKMVDEAGGNFQPDQLAQLAPQVKHGLLHAISFGISGLFWWALAFAIVIPVLAWFIKEVPLRATNDPSKLTPVE</sequence>
<evidence type="ECO:0000313" key="10">
    <source>
        <dbReference type="EMBL" id="GIH11243.1"/>
    </source>
</evidence>
<keyword evidence="4" id="KW-1003">Cell membrane</keyword>
<feature type="transmembrane region" description="Helical" evidence="8">
    <location>
        <begin position="187"/>
        <end position="208"/>
    </location>
</feature>